<accession>A0A9D4UA10</accession>
<dbReference type="PANTHER" id="PTHR21245">
    <property type="entry name" value="HETEROGENEOUS NUCLEAR RIBONUCLEOPROTEIN"/>
    <property type="match status" value="1"/>
</dbReference>
<dbReference type="Pfam" id="PF00076">
    <property type="entry name" value="RRM_1"/>
    <property type="match status" value="2"/>
</dbReference>
<evidence type="ECO:0000256" key="2">
    <source>
        <dbReference type="PROSITE-ProRule" id="PRU00176"/>
    </source>
</evidence>
<sequence>MENGVEKPAKIKGTEVFVGGLQQSTTEETLREAFREFGDICEIRLMKDQNGNLKGYAFIRFTTKEAAAKAQKEKHGATVQGKKIRVSPSTDQDRIFIGSLKKEWTQKDVDSMIRQAFQDVVDVELAVVPDAEGTSAGKKRTNRGFGFITFKDHSAAARAYRIGNKPDFILEGNWHPIIDWAQTETDFDPDEMAKVTVAFVSNLPSNVTEDFLRKVFEPFGKLERVAISRKAEFPVGFIHFVNRSDLESAIKELDGKSVKGPDKKQSFKLQVAVSKPVDKSKKRAREDFDGAVQKSGVQKKLDTGSTYPSAGALGPPRVIVDPYELAVLGLLPNVTEKLLQIFRRGLIAQHEIDVHVLEDLRDVPEASAVDILDKFASSNLMDIRSKGGYLASLIRKSKKDAGSSKKGLKRVVSERAGKPLQNGPINVGITPSSALLSYGYHLIPRVSTGSEALGYGGYSSALSSAALSSGLADSSIYTRTPSALGDALSLPSYRSSSATLGVSGLGGLGSYSGMGNLGTYSSLVGLGSLGVGREASAPEHRPFKFDPYTGEPFKFDPYTGEPLQHSGTSLASLGSRFF</sequence>
<evidence type="ECO:0000259" key="3">
    <source>
        <dbReference type="PROSITE" id="PS50102"/>
    </source>
</evidence>
<keyword evidence="5" id="KW-1185">Reference proteome</keyword>
<dbReference type="InterPro" id="IPR035979">
    <property type="entry name" value="RBD_domain_sf"/>
</dbReference>
<dbReference type="EMBL" id="JABFUD020000020">
    <property type="protein sequence ID" value="KAI5063792.1"/>
    <property type="molecule type" value="Genomic_DNA"/>
</dbReference>
<name>A0A9D4UA10_ADICA</name>
<dbReference type="Pfam" id="PF18360">
    <property type="entry name" value="hnRNP_Q_AcD"/>
    <property type="match status" value="1"/>
</dbReference>
<dbReference type="InterPro" id="IPR041337">
    <property type="entry name" value="hnRNP_Q_AcD"/>
</dbReference>
<gene>
    <name evidence="4" type="ORF">GOP47_0020462</name>
</gene>
<keyword evidence="1 2" id="KW-0694">RNA-binding</keyword>
<evidence type="ECO:0000313" key="5">
    <source>
        <dbReference type="Proteomes" id="UP000886520"/>
    </source>
</evidence>
<feature type="domain" description="RRM" evidence="3">
    <location>
        <begin position="196"/>
        <end position="276"/>
    </location>
</feature>
<dbReference type="InterPro" id="IPR000504">
    <property type="entry name" value="RRM_dom"/>
</dbReference>
<dbReference type="PROSITE" id="PS50102">
    <property type="entry name" value="RRM"/>
    <property type="match status" value="3"/>
</dbReference>
<dbReference type="CDD" id="cd00590">
    <property type="entry name" value="RRM_SF"/>
    <property type="match status" value="1"/>
</dbReference>
<dbReference type="SMART" id="SM00360">
    <property type="entry name" value="RRM"/>
    <property type="match status" value="3"/>
</dbReference>
<reference evidence="4" key="1">
    <citation type="submission" date="2021-01" db="EMBL/GenBank/DDBJ databases">
        <title>Adiantum capillus-veneris genome.</title>
        <authorList>
            <person name="Fang Y."/>
            <person name="Liao Q."/>
        </authorList>
    </citation>
    <scope>NUCLEOTIDE SEQUENCE</scope>
    <source>
        <strain evidence="4">H3</strain>
        <tissue evidence="4">Leaf</tissue>
    </source>
</reference>
<comment type="caution">
    <text evidence="4">The sequence shown here is derived from an EMBL/GenBank/DDBJ whole genome shotgun (WGS) entry which is preliminary data.</text>
</comment>
<proteinExistence type="predicted"/>
<dbReference type="AlphaFoldDB" id="A0A9D4UA10"/>
<dbReference type="CDD" id="cd21039">
    <property type="entry name" value="NURR"/>
    <property type="match status" value="1"/>
</dbReference>
<evidence type="ECO:0000313" key="4">
    <source>
        <dbReference type="EMBL" id="KAI5063792.1"/>
    </source>
</evidence>
<dbReference type="GO" id="GO:0003723">
    <property type="term" value="F:RNA binding"/>
    <property type="evidence" value="ECO:0007669"/>
    <property type="project" value="UniProtKB-UniRule"/>
</dbReference>
<dbReference type="SUPFAM" id="SSF54928">
    <property type="entry name" value="RNA-binding domain, RBD"/>
    <property type="match status" value="2"/>
</dbReference>
<dbReference type="Proteomes" id="UP000886520">
    <property type="component" value="Chromosome 20"/>
</dbReference>
<dbReference type="Gene3D" id="3.30.70.330">
    <property type="match status" value="3"/>
</dbReference>
<evidence type="ECO:0000256" key="1">
    <source>
        <dbReference type="ARBA" id="ARBA00022884"/>
    </source>
</evidence>
<dbReference type="OrthoDB" id="3800936at2759"/>
<protein>
    <recommendedName>
        <fullName evidence="3">RRM domain-containing protein</fullName>
    </recommendedName>
</protein>
<dbReference type="InterPro" id="IPR012677">
    <property type="entry name" value="Nucleotide-bd_a/b_plait_sf"/>
</dbReference>
<organism evidence="4 5">
    <name type="scientific">Adiantum capillus-veneris</name>
    <name type="common">Maidenhair fern</name>
    <dbReference type="NCBI Taxonomy" id="13818"/>
    <lineage>
        <taxon>Eukaryota</taxon>
        <taxon>Viridiplantae</taxon>
        <taxon>Streptophyta</taxon>
        <taxon>Embryophyta</taxon>
        <taxon>Tracheophyta</taxon>
        <taxon>Polypodiopsida</taxon>
        <taxon>Polypodiidae</taxon>
        <taxon>Polypodiales</taxon>
        <taxon>Pteridineae</taxon>
        <taxon>Pteridaceae</taxon>
        <taxon>Vittarioideae</taxon>
        <taxon>Adiantum</taxon>
    </lineage>
</organism>
<feature type="domain" description="RRM" evidence="3">
    <location>
        <begin position="14"/>
        <end position="91"/>
    </location>
</feature>
<feature type="domain" description="RRM" evidence="3">
    <location>
        <begin position="93"/>
        <end position="183"/>
    </location>
</feature>